<reference evidence="1" key="3">
    <citation type="submission" date="2025-08" db="UniProtKB">
        <authorList>
            <consortium name="Ensembl"/>
        </authorList>
    </citation>
    <scope>IDENTIFICATION</scope>
</reference>
<reference evidence="1" key="4">
    <citation type="submission" date="2025-09" db="UniProtKB">
        <authorList>
            <consortium name="Ensembl"/>
        </authorList>
    </citation>
    <scope>IDENTIFICATION</scope>
</reference>
<reference evidence="2" key="1">
    <citation type="journal article" date="2002" name="Science">
        <title>The draft genome of Ciona intestinalis: insights into chordate and vertebrate origins.</title>
        <authorList>
            <person name="Dehal P."/>
            <person name="Satou Y."/>
            <person name="Campbell R.K."/>
            <person name="Chapman J."/>
            <person name="Degnan B."/>
            <person name="De Tomaso A."/>
            <person name="Davidson B."/>
            <person name="Di Gregorio A."/>
            <person name="Gelpke M."/>
            <person name="Goodstein D.M."/>
            <person name="Harafuji N."/>
            <person name="Hastings K.E."/>
            <person name="Ho I."/>
            <person name="Hotta K."/>
            <person name="Huang W."/>
            <person name="Kawashima T."/>
            <person name="Lemaire P."/>
            <person name="Martinez D."/>
            <person name="Meinertzhagen I.A."/>
            <person name="Necula S."/>
            <person name="Nonaka M."/>
            <person name="Putnam N."/>
            <person name="Rash S."/>
            <person name="Saiga H."/>
            <person name="Satake M."/>
            <person name="Terry A."/>
            <person name="Yamada L."/>
            <person name="Wang H.G."/>
            <person name="Awazu S."/>
            <person name="Azumi K."/>
            <person name="Boore J."/>
            <person name="Branno M."/>
            <person name="Chin-Bow S."/>
            <person name="DeSantis R."/>
            <person name="Doyle S."/>
            <person name="Francino P."/>
            <person name="Keys D.N."/>
            <person name="Haga S."/>
            <person name="Hayashi H."/>
            <person name="Hino K."/>
            <person name="Imai K.S."/>
            <person name="Inaba K."/>
            <person name="Kano S."/>
            <person name="Kobayashi K."/>
            <person name="Kobayashi M."/>
            <person name="Lee B.I."/>
            <person name="Makabe K.W."/>
            <person name="Manohar C."/>
            <person name="Matassi G."/>
            <person name="Medina M."/>
            <person name="Mochizuki Y."/>
            <person name="Mount S."/>
            <person name="Morishita T."/>
            <person name="Miura S."/>
            <person name="Nakayama A."/>
            <person name="Nishizaka S."/>
            <person name="Nomoto H."/>
            <person name="Ohta F."/>
            <person name="Oishi K."/>
            <person name="Rigoutsos I."/>
            <person name="Sano M."/>
            <person name="Sasaki A."/>
            <person name="Sasakura Y."/>
            <person name="Shoguchi E."/>
            <person name="Shin-i T."/>
            <person name="Spagnuolo A."/>
            <person name="Stainier D."/>
            <person name="Suzuki M.M."/>
            <person name="Tassy O."/>
            <person name="Takatori N."/>
            <person name="Tokuoka M."/>
            <person name="Yagi K."/>
            <person name="Yoshizaki F."/>
            <person name="Wada S."/>
            <person name="Zhang C."/>
            <person name="Hyatt P.D."/>
            <person name="Larimer F."/>
            <person name="Detter C."/>
            <person name="Doggett N."/>
            <person name="Glavina T."/>
            <person name="Hawkins T."/>
            <person name="Richardson P."/>
            <person name="Lucas S."/>
            <person name="Kohara Y."/>
            <person name="Levine M."/>
            <person name="Satoh N."/>
            <person name="Rokhsar D.S."/>
        </authorList>
    </citation>
    <scope>NUCLEOTIDE SEQUENCE [LARGE SCALE GENOMIC DNA]</scope>
</reference>
<reference evidence="1" key="2">
    <citation type="journal article" date="2008" name="Genome Biol.">
        <title>Improved genome assembly and evidence-based global gene model set for the chordate Ciona intestinalis: new insight into intron and operon populations.</title>
        <authorList>
            <person name="Satou Y."/>
            <person name="Mineta K."/>
            <person name="Ogasawara M."/>
            <person name="Sasakura Y."/>
            <person name="Shoguchi E."/>
            <person name="Ueno K."/>
            <person name="Yamada L."/>
            <person name="Matsumoto J."/>
            <person name="Wasserscheid J."/>
            <person name="Dewar K."/>
            <person name="Wiley G.B."/>
            <person name="Macmil S.L."/>
            <person name="Roe B.A."/>
            <person name="Zeller R.W."/>
            <person name="Hastings K.E."/>
            <person name="Lemaire P."/>
            <person name="Lindquist E."/>
            <person name="Endo T."/>
            <person name="Hotta K."/>
            <person name="Inaba K."/>
        </authorList>
    </citation>
    <scope>NUCLEOTIDE SEQUENCE [LARGE SCALE GENOMIC DNA]</scope>
    <source>
        <strain evidence="1">wild type</strain>
    </source>
</reference>
<dbReference type="Proteomes" id="UP000008144">
    <property type="component" value="Chromosome 3"/>
</dbReference>
<dbReference type="AlphaFoldDB" id="H2XL68"/>
<dbReference type="HOGENOM" id="CLU_2811597_0_0_1"/>
<accession>H2XL68</accession>
<sequence>MAHAMPGPEAPLIFDVSRPPFPSSSSPSWTTIDLPIISQTLTLSSRNLKVALPLLLASMFPRSPTCL</sequence>
<dbReference type="InParanoid" id="H2XL68"/>
<protein>
    <submittedName>
        <fullName evidence="1">Uncharacterized protein</fullName>
    </submittedName>
</protein>
<dbReference type="EMBL" id="EAAA01001766">
    <property type="status" value="NOT_ANNOTATED_CDS"/>
    <property type="molecule type" value="Genomic_DNA"/>
</dbReference>
<organism evidence="1 2">
    <name type="scientific">Ciona intestinalis</name>
    <name type="common">Transparent sea squirt</name>
    <name type="synonym">Ascidia intestinalis</name>
    <dbReference type="NCBI Taxonomy" id="7719"/>
    <lineage>
        <taxon>Eukaryota</taxon>
        <taxon>Metazoa</taxon>
        <taxon>Chordata</taxon>
        <taxon>Tunicata</taxon>
        <taxon>Ascidiacea</taxon>
        <taxon>Phlebobranchia</taxon>
        <taxon>Cionidae</taxon>
        <taxon>Ciona</taxon>
    </lineage>
</organism>
<dbReference type="Ensembl" id="ENSCINT00000033382.1">
    <property type="protein sequence ID" value="ENSCINP00000030400.1"/>
    <property type="gene ID" value="ENSCING00000019542.1"/>
</dbReference>
<evidence type="ECO:0000313" key="2">
    <source>
        <dbReference type="Proteomes" id="UP000008144"/>
    </source>
</evidence>
<evidence type="ECO:0000313" key="1">
    <source>
        <dbReference type="Ensembl" id="ENSCINP00000030400.1"/>
    </source>
</evidence>
<name>H2XL68_CIOIN</name>
<proteinExistence type="predicted"/>
<keyword evidence="2" id="KW-1185">Reference proteome</keyword>